<feature type="domain" description="Alanine dehydrogenase/pyridine nucleotide transhydrogenase NAD(H)-binding" evidence="1">
    <location>
        <begin position="3"/>
        <end position="40"/>
    </location>
</feature>
<dbReference type="InterPro" id="IPR007698">
    <property type="entry name" value="AlaDH/PNT_NAD(H)-bd"/>
</dbReference>
<proteinExistence type="predicted"/>
<evidence type="ECO:0000313" key="2">
    <source>
        <dbReference type="EMBL" id="EOD53810.1"/>
    </source>
</evidence>
<reference evidence="2 3" key="1">
    <citation type="journal article" date="2013" name="Genome Announc.">
        <title>Draft Genome Sequence of Aeromonas molluscorum Strain 848TT, Isolated from Bivalve Molluscs.</title>
        <authorList>
            <person name="Spataro N."/>
            <person name="Farfan M."/>
            <person name="Albarral V."/>
            <person name="Sanglas A."/>
            <person name="Loren J.G."/>
            <person name="Fuste M.C."/>
            <person name="Bosch E."/>
        </authorList>
    </citation>
    <scope>NUCLEOTIDE SEQUENCE [LARGE SCALE GENOMIC DNA]</scope>
    <source>
        <strain evidence="2 3">848</strain>
    </source>
</reference>
<dbReference type="PATRIC" id="fig|1268236.3.peg.3428"/>
<evidence type="ECO:0000313" key="3">
    <source>
        <dbReference type="Proteomes" id="UP000013526"/>
    </source>
</evidence>
<gene>
    <name evidence="2" type="ORF">G113_17592</name>
</gene>
<dbReference type="EMBL" id="AQGQ01000165">
    <property type="protein sequence ID" value="EOD53810.1"/>
    <property type="molecule type" value="Genomic_DNA"/>
</dbReference>
<protein>
    <submittedName>
        <fullName evidence="2">Alanine dehydrogenase</fullName>
    </submittedName>
</protein>
<evidence type="ECO:0000259" key="1">
    <source>
        <dbReference type="Pfam" id="PF01262"/>
    </source>
</evidence>
<comment type="caution">
    <text evidence="2">The sequence shown here is derived from an EMBL/GenBank/DDBJ whole genome shotgun (WGS) entry which is preliminary data.</text>
</comment>
<name>R1GQ19_9GAMM</name>
<dbReference type="Gene3D" id="3.40.50.720">
    <property type="entry name" value="NAD(P)-binding Rossmann-like Domain"/>
    <property type="match status" value="1"/>
</dbReference>
<organism evidence="2 3">
    <name type="scientific">Aeromonas molluscorum 848</name>
    <dbReference type="NCBI Taxonomy" id="1268236"/>
    <lineage>
        <taxon>Bacteria</taxon>
        <taxon>Pseudomonadati</taxon>
        <taxon>Pseudomonadota</taxon>
        <taxon>Gammaproteobacteria</taxon>
        <taxon>Aeromonadales</taxon>
        <taxon>Aeromonadaceae</taxon>
        <taxon>Aeromonas</taxon>
    </lineage>
</organism>
<accession>R1GQ19</accession>
<sequence>MHDKLMRYCVTDRPGAVARTATLALNNATLPFLIRLADKGD</sequence>
<dbReference type="AlphaFoldDB" id="R1GQ19"/>
<dbReference type="Pfam" id="PF01262">
    <property type="entry name" value="AlaDh_PNT_C"/>
    <property type="match status" value="1"/>
</dbReference>
<dbReference type="Proteomes" id="UP000013526">
    <property type="component" value="Unassembled WGS sequence"/>
</dbReference>
<keyword evidence="3" id="KW-1185">Reference proteome</keyword>